<accession>A0A318JFA1</accession>
<keyword evidence="2" id="KW-0560">Oxidoreductase</keyword>
<dbReference type="Pfam" id="PF02737">
    <property type="entry name" value="3HCDH_N"/>
    <property type="match status" value="1"/>
</dbReference>
<dbReference type="NCBIfam" id="NF006124">
    <property type="entry name" value="PRK08268.1"/>
    <property type="match status" value="1"/>
</dbReference>
<dbReference type="Pfam" id="PF00725">
    <property type="entry name" value="3HCDH"/>
    <property type="match status" value="2"/>
</dbReference>
<dbReference type="SUPFAM" id="SSF48179">
    <property type="entry name" value="6-phosphogluconate dehydrogenase C-terminal domain-like"/>
    <property type="match status" value="2"/>
</dbReference>
<feature type="domain" description="3-hydroxybutyryl-CoA dehydrogenase reduced Rossmann-fold" evidence="5">
    <location>
        <begin position="351"/>
        <end position="417"/>
    </location>
</feature>
<evidence type="ECO:0000259" key="3">
    <source>
        <dbReference type="Pfam" id="PF00725"/>
    </source>
</evidence>
<dbReference type="InterPro" id="IPR041040">
    <property type="entry name" value="3HCDH_RFF"/>
</dbReference>
<dbReference type="GO" id="GO:0006635">
    <property type="term" value="P:fatty acid beta-oxidation"/>
    <property type="evidence" value="ECO:0007669"/>
    <property type="project" value="TreeGrafter"/>
</dbReference>
<dbReference type="InterPro" id="IPR036291">
    <property type="entry name" value="NAD(P)-bd_dom_sf"/>
</dbReference>
<name>A0A318JFA1_9NEIS</name>
<dbReference type="PANTHER" id="PTHR48075">
    <property type="entry name" value="3-HYDROXYACYL-COA DEHYDROGENASE FAMILY PROTEIN"/>
    <property type="match status" value="1"/>
</dbReference>
<evidence type="ECO:0000313" key="7">
    <source>
        <dbReference type="Proteomes" id="UP000248395"/>
    </source>
</evidence>
<dbReference type="InterPro" id="IPR006108">
    <property type="entry name" value="3HC_DH_C"/>
</dbReference>
<dbReference type="RefSeq" id="WP_110313459.1">
    <property type="nucleotide sequence ID" value="NZ_QJKC01000010.1"/>
</dbReference>
<feature type="domain" description="3-hydroxyacyl-CoA dehydrogenase NAD binding" evidence="4">
    <location>
        <begin position="10"/>
        <end position="187"/>
    </location>
</feature>
<evidence type="ECO:0000259" key="4">
    <source>
        <dbReference type="Pfam" id="PF02737"/>
    </source>
</evidence>
<dbReference type="GO" id="GO:0070403">
    <property type="term" value="F:NAD+ binding"/>
    <property type="evidence" value="ECO:0007669"/>
    <property type="project" value="InterPro"/>
</dbReference>
<comment type="similarity">
    <text evidence="1">Belongs to the 3-hydroxyacyl-CoA dehydrogenase family.</text>
</comment>
<dbReference type="GO" id="GO:0008691">
    <property type="term" value="F:3-hydroxybutyryl-CoA dehydrogenase activity"/>
    <property type="evidence" value="ECO:0007669"/>
    <property type="project" value="TreeGrafter"/>
</dbReference>
<sequence length="513" mass="54840">MQQALSVDRQVAIIGSGVMGRGIAMVAAAAGHPVCLYDVNGPASIQALAAIRQHWQHQVGQGKLSAAQLDRLCGRLSRAEHLSQLARAGLVIEAIAEDLAAKQALFGQLEQLVASDCLLASNTSSLSITAIAAGMAAPQRLVGMHFFNPAPAMRLVEMVRGLATDADLLAQVSATARAWGKETVQVRSSPGFIVNRIARPFYLESLRCLQQGLADCATLDSLLQHAGGFRMGPFALMDLIGLDVNLAVHRSIWQAMCYDPRYTPLWIQQEMVAAGWLGRKSGRGYYQYPQAAPAALEPLPAQQPDWRQVSVNLAQPVAAVLAQRLQQAGVQLAGSHDAAADWLLRVGGAQVHLSDGRPAAQREQALQQPCLLLDQACDYQQVSLLAAQSSPQLSAADRQGLEAVLNAAGIRLCHLPDGAGLPVLCTVAMLVNEAAEVLQQGLASAADIDRAMCLGLNYPQGPLAWGQRLGYGWLVRVLRHLADYHGDGHYRVSGWLQQRAADASPACIDAKEL</sequence>
<organism evidence="6 7">
    <name type="scientific">Aquitalea magnusonii</name>
    <dbReference type="NCBI Taxonomy" id="332411"/>
    <lineage>
        <taxon>Bacteria</taxon>
        <taxon>Pseudomonadati</taxon>
        <taxon>Pseudomonadota</taxon>
        <taxon>Betaproteobacteria</taxon>
        <taxon>Neisseriales</taxon>
        <taxon>Chromobacteriaceae</taxon>
        <taxon>Aquitalea</taxon>
    </lineage>
</organism>
<dbReference type="PROSITE" id="PS00067">
    <property type="entry name" value="3HCDH"/>
    <property type="match status" value="1"/>
</dbReference>
<proteinExistence type="inferred from homology"/>
<dbReference type="SUPFAM" id="SSF51735">
    <property type="entry name" value="NAD(P)-binding Rossmann-fold domains"/>
    <property type="match status" value="1"/>
</dbReference>
<reference evidence="6 7" key="1">
    <citation type="submission" date="2018-05" db="EMBL/GenBank/DDBJ databases">
        <title>Genomic Encyclopedia of Type Strains, Phase IV (KMG-IV): sequencing the most valuable type-strain genomes for metagenomic binning, comparative biology and taxonomic classification.</title>
        <authorList>
            <person name="Goeker M."/>
        </authorList>
    </citation>
    <scope>NUCLEOTIDE SEQUENCE [LARGE SCALE GENOMIC DNA]</scope>
    <source>
        <strain evidence="6 7">DSM 25134</strain>
    </source>
</reference>
<dbReference type="FunFam" id="3.40.50.720:FF:000009">
    <property type="entry name" value="Fatty oxidation complex, alpha subunit"/>
    <property type="match status" value="1"/>
</dbReference>
<protein>
    <submittedName>
        <fullName evidence="6">3-hydroxyacyl-CoA dehydrogenase</fullName>
    </submittedName>
</protein>
<dbReference type="InterPro" id="IPR013328">
    <property type="entry name" value="6PGD_dom2"/>
</dbReference>
<evidence type="ECO:0000256" key="2">
    <source>
        <dbReference type="ARBA" id="ARBA00023002"/>
    </source>
</evidence>
<dbReference type="AlphaFoldDB" id="A0A318JFA1"/>
<dbReference type="InterPro" id="IPR008927">
    <property type="entry name" value="6-PGluconate_DH-like_C_sf"/>
</dbReference>
<evidence type="ECO:0000313" key="6">
    <source>
        <dbReference type="EMBL" id="PXX45993.1"/>
    </source>
</evidence>
<evidence type="ECO:0000256" key="1">
    <source>
        <dbReference type="ARBA" id="ARBA00009463"/>
    </source>
</evidence>
<feature type="domain" description="3-hydroxyacyl-CoA dehydrogenase C-terminal" evidence="3">
    <location>
        <begin position="191"/>
        <end position="288"/>
    </location>
</feature>
<keyword evidence="7" id="KW-1185">Reference proteome</keyword>
<dbReference type="InterPro" id="IPR006176">
    <property type="entry name" value="3-OHacyl-CoA_DH_NAD-bd"/>
</dbReference>
<dbReference type="Proteomes" id="UP000248395">
    <property type="component" value="Unassembled WGS sequence"/>
</dbReference>
<evidence type="ECO:0000259" key="5">
    <source>
        <dbReference type="Pfam" id="PF18321"/>
    </source>
</evidence>
<feature type="domain" description="3-hydroxyacyl-CoA dehydrogenase C-terminal" evidence="3">
    <location>
        <begin position="427"/>
        <end position="499"/>
    </location>
</feature>
<dbReference type="Gene3D" id="3.40.50.720">
    <property type="entry name" value="NAD(P)-binding Rossmann-like Domain"/>
    <property type="match status" value="1"/>
</dbReference>
<dbReference type="Gene3D" id="1.10.1040.10">
    <property type="entry name" value="N-(1-d-carboxylethyl)-l-norvaline Dehydrogenase, domain 2"/>
    <property type="match status" value="2"/>
</dbReference>
<dbReference type="OrthoDB" id="5287258at2"/>
<dbReference type="EMBL" id="QJKC01000010">
    <property type="protein sequence ID" value="PXX45993.1"/>
    <property type="molecule type" value="Genomic_DNA"/>
</dbReference>
<dbReference type="InterPro" id="IPR006180">
    <property type="entry name" value="3-OHacyl-CoA_DH_CS"/>
</dbReference>
<dbReference type="PANTHER" id="PTHR48075:SF5">
    <property type="entry name" value="3-HYDROXYBUTYRYL-COA DEHYDROGENASE"/>
    <property type="match status" value="1"/>
</dbReference>
<dbReference type="Pfam" id="PF18321">
    <property type="entry name" value="3HCDH_RFF"/>
    <property type="match status" value="1"/>
</dbReference>
<comment type="caution">
    <text evidence="6">The sequence shown here is derived from an EMBL/GenBank/DDBJ whole genome shotgun (WGS) entry which is preliminary data.</text>
</comment>
<gene>
    <name evidence="6" type="ORF">DFR38_11091</name>
</gene>